<keyword evidence="2 5" id="KW-0812">Transmembrane</keyword>
<evidence type="ECO:0000256" key="2">
    <source>
        <dbReference type="ARBA" id="ARBA00022692"/>
    </source>
</evidence>
<dbReference type="Proteomes" id="UP000079169">
    <property type="component" value="Unplaced"/>
</dbReference>
<evidence type="ECO:0000313" key="8">
    <source>
        <dbReference type="RefSeq" id="XP_017304477.1"/>
    </source>
</evidence>
<name>A0A1S4ER01_DIACI</name>
<gene>
    <name evidence="8" type="primary">LOC103522274</name>
</gene>
<proteinExistence type="predicted"/>
<feature type="transmembrane region" description="Helical" evidence="5">
    <location>
        <begin position="38"/>
        <end position="59"/>
    </location>
</feature>
<evidence type="ECO:0000256" key="3">
    <source>
        <dbReference type="ARBA" id="ARBA00022989"/>
    </source>
</evidence>
<keyword evidence="3 5" id="KW-1133">Transmembrane helix</keyword>
<evidence type="ECO:0000256" key="5">
    <source>
        <dbReference type="SAM" id="Phobius"/>
    </source>
</evidence>
<dbReference type="STRING" id="121845.A0A1S4ER01"/>
<organism evidence="7 8">
    <name type="scientific">Diaphorina citri</name>
    <name type="common">Asian citrus psyllid</name>
    <dbReference type="NCBI Taxonomy" id="121845"/>
    <lineage>
        <taxon>Eukaryota</taxon>
        <taxon>Metazoa</taxon>
        <taxon>Ecdysozoa</taxon>
        <taxon>Arthropoda</taxon>
        <taxon>Hexapoda</taxon>
        <taxon>Insecta</taxon>
        <taxon>Pterygota</taxon>
        <taxon>Neoptera</taxon>
        <taxon>Paraneoptera</taxon>
        <taxon>Hemiptera</taxon>
        <taxon>Sternorrhyncha</taxon>
        <taxon>Psylloidea</taxon>
        <taxon>Psyllidae</taxon>
        <taxon>Diaphorininae</taxon>
        <taxon>Diaphorina</taxon>
    </lineage>
</organism>
<reference evidence="8" key="1">
    <citation type="submission" date="2025-08" db="UniProtKB">
        <authorList>
            <consortium name="RefSeq"/>
        </authorList>
    </citation>
    <scope>IDENTIFICATION</scope>
</reference>
<feature type="domain" description="SLC26A/SulP transporter" evidence="6">
    <location>
        <begin position="1"/>
        <end position="96"/>
    </location>
</feature>
<dbReference type="PANTHER" id="PTHR11814">
    <property type="entry name" value="SULFATE TRANSPORTER"/>
    <property type="match status" value="1"/>
</dbReference>
<dbReference type="InterPro" id="IPR011547">
    <property type="entry name" value="SLC26A/SulP_dom"/>
</dbReference>
<dbReference type="GeneID" id="103522274"/>
<feature type="transmembrane region" description="Helical" evidence="5">
    <location>
        <begin position="66"/>
        <end position="88"/>
    </location>
</feature>
<dbReference type="Pfam" id="PF00916">
    <property type="entry name" value="Sulfate_transp"/>
    <property type="match status" value="1"/>
</dbReference>
<evidence type="ECO:0000313" key="7">
    <source>
        <dbReference type="Proteomes" id="UP000079169"/>
    </source>
</evidence>
<comment type="subcellular location">
    <subcellularLocation>
        <location evidence="1">Membrane</location>
        <topology evidence="1">Multi-pass membrane protein</topology>
    </subcellularLocation>
</comment>
<dbReference type="InterPro" id="IPR001902">
    <property type="entry name" value="SLC26A/SulP_fam"/>
</dbReference>
<dbReference type="AlphaFoldDB" id="A0A1S4ER01"/>
<dbReference type="GO" id="GO:0016020">
    <property type="term" value="C:membrane"/>
    <property type="evidence" value="ECO:0007669"/>
    <property type="project" value="UniProtKB-SubCell"/>
</dbReference>
<protein>
    <submittedName>
        <fullName evidence="8">Sodium-independent sulfate anion transporter-like</fullName>
    </submittedName>
</protein>
<dbReference type="GO" id="GO:0055085">
    <property type="term" value="P:transmembrane transport"/>
    <property type="evidence" value="ECO:0007669"/>
    <property type="project" value="InterPro"/>
</dbReference>
<sequence>MIALGLCNIAGSFVQSIPTAGSFTRTAVNHASGVKTPFGGFFTGTLVLLALGFLTRTFYFIPKTTLAAVIITAMVYMLEYHAVVMLWRTKKSDLIPLFTTFVFSLLLGLEFGIIVGIVVNIVFI</sequence>
<dbReference type="PaxDb" id="121845-A0A1S4ER01"/>
<dbReference type="RefSeq" id="XP_017304477.1">
    <property type="nucleotide sequence ID" value="XM_017448988.2"/>
</dbReference>
<keyword evidence="7" id="KW-1185">Reference proteome</keyword>
<keyword evidence="4 5" id="KW-0472">Membrane</keyword>
<feature type="transmembrane region" description="Helical" evidence="5">
    <location>
        <begin position="94"/>
        <end position="123"/>
    </location>
</feature>
<accession>A0A1S4ER01</accession>
<evidence type="ECO:0000259" key="6">
    <source>
        <dbReference type="Pfam" id="PF00916"/>
    </source>
</evidence>
<feature type="non-terminal residue" evidence="8">
    <location>
        <position position="124"/>
    </location>
</feature>
<evidence type="ECO:0000256" key="1">
    <source>
        <dbReference type="ARBA" id="ARBA00004141"/>
    </source>
</evidence>
<dbReference type="OMA" id="YMLEYHA"/>
<evidence type="ECO:0000256" key="4">
    <source>
        <dbReference type="ARBA" id="ARBA00023136"/>
    </source>
</evidence>
<dbReference type="KEGG" id="dci:103522274"/>